<evidence type="ECO:0000313" key="3">
    <source>
        <dbReference type="EMBL" id="CUQ18690.1"/>
    </source>
</evidence>
<dbReference type="EMBL" id="NFHS01000006">
    <property type="protein sequence ID" value="OUN53839.1"/>
    <property type="molecule type" value="Genomic_DNA"/>
</dbReference>
<organism evidence="3 5">
    <name type="scientific">Bacteroides uniformis</name>
    <dbReference type="NCBI Taxonomy" id="820"/>
    <lineage>
        <taxon>Bacteria</taxon>
        <taxon>Pseudomonadati</taxon>
        <taxon>Bacteroidota</taxon>
        <taxon>Bacteroidia</taxon>
        <taxon>Bacteroidales</taxon>
        <taxon>Bacteroidaceae</taxon>
        <taxon>Bacteroides</taxon>
    </lineage>
</organism>
<dbReference type="Pfam" id="PF03417">
    <property type="entry name" value="AAT"/>
    <property type="match status" value="1"/>
</dbReference>
<evidence type="ECO:0000256" key="1">
    <source>
        <dbReference type="SAM" id="SignalP"/>
    </source>
</evidence>
<feature type="domain" description="Peptidase C45 hydrolase" evidence="2">
    <location>
        <begin position="82"/>
        <end position="184"/>
    </location>
</feature>
<keyword evidence="1" id="KW-0732">Signal</keyword>
<gene>
    <name evidence="4" type="ORF">B5G17_12910</name>
    <name evidence="3" type="ORF">ERS852554_03314</name>
</gene>
<dbReference type="Proteomes" id="UP000095788">
    <property type="component" value="Unassembled WGS sequence"/>
</dbReference>
<sequence>MIKHLFLILGLLAALTLAEPVLACTSAVVSGKVTLDGRSLLWKNRDTDYLRNHVAYVKGEKYDFIADVNSDNFPDLKEAWVGTNSAGFALMNTQSYNLVEVKDGEERGAANGRIIYRALEVCATVEDFCHFLDTITKPSLIEANFGVIDAKGGAAMFEVDYYKYTMYDANDPKDAPYGYIARTNFSFAGEVNRGAGYVRYMEADRVLMKASATGGVTPQGIFNDLSRSFRNCMLDIDLRSGKFNRPQGSGWFVDQDFIPRNSTSCSIVVQGVKPGEKAELTTMWTMLGYPPTGIAVPLWVKDADKFLPSMVCWDKACAAAPLSDWSLRLSNNVFCYNQGMGTNRYLNWEKLYNMENNGYMQQLVPVEAEVFRRTCPLLDSWRQQGSIDSQEMQKLYQDVEALVRKAYTPLMEQ</sequence>
<dbReference type="AlphaFoldDB" id="A0A174UGC9"/>
<protein>
    <recommendedName>
        <fullName evidence="2">Peptidase C45 hydrolase domain-containing protein</fullName>
    </recommendedName>
</protein>
<reference evidence="6" key="2">
    <citation type="submission" date="2017-04" db="EMBL/GenBank/DDBJ databases">
        <title>Function of individual gut microbiota members based on whole genome sequencing of pure cultures obtained from chicken caecum.</title>
        <authorList>
            <person name="Medvecky M."/>
            <person name="Cejkova D."/>
            <person name="Polansky O."/>
            <person name="Karasova D."/>
            <person name="Kubasova T."/>
            <person name="Cizek A."/>
            <person name="Rychlik I."/>
        </authorList>
    </citation>
    <scope>NUCLEOTIDE SEQUENCE [LARGE SCALE GENOMIC DNA]</scope>
    <source>
        <strain evidence="6">An67</strain>
    </source>
</reference>
<evidence type="ECO:0000259" key="2">
    <source>
        <dbReference type="Pfam" id="PF03417"/>
    </source>
</evidence>
<evidence type="ECO:0000313" key="6">
    <source>
        <dbReference type="Proteomes" id="UP000196329"/>
    </source>
</evidence>
<dbReference type="EMBL" id="CZBF01000006">
    <property type="protein sequence ID" value="CUQ18690.1"/>
    <property type="molecule type" value="Genomic_DNA"/>
</dbReference>
<proteinExistence type="predicted"/>
<accession>A0A174UGC9</accession>
<dbReference type="Gene3D" id="3.60.60.10">
    <property type="entry name" value="Penicillin V Acylase, Chain A"/>
    <property type="match status" value="1"/>
</dbReference>
<evidence type="ECO:0000313" key="4">
    <source>
        <dbReference type="EMBL" id="OUN53839.1"/>
    </source>
</evidence>
<dbReference type="RefSeq" id="WP_057282009.1">
    <property type="nucleotide sequence ID" value="NZ_CZBF01000006.1"/>
</dbReference>
<dbReference type="InterPro" id="IPR005079">
    <property type="entry name" value="Peptidase_C45_hydrolase"/>
</dbReference>
<dbReference type="Proteomes" id="UP000196329">
    <property type="component" value="Unassembled WGS sequence"/>
</dbReference>
<name>A0A174UGC9_BACUN</name>
<feature type="signal peptide" evidence="1">
    <location>
        <begin position="1"/>
        <end position="23"/>
    </location>
</feature>
<evidence type="ECO:0000313" key="5">
    <source>
        <dbReference type="Proteomes" id="UP000095788"/>
    </source>
</evidence>
<reference evidence="4" key="3">
    <citation type="journal article" date="2018" name="BMC Genomics">
        <title>Whole genome sequencing and function prediction of 133 gut anaerobes isolated from chicken caecum in pure cultures.</title>
        <authorList>
            <person name="Medvecky M."/>
            <person name="Cejkova D."/>
            <person name="Polansky O."/>
            <person name="Karasova D."/>
            <person name="Kubasova T."/>
            <person name="Cizek A."/>
            <person name="Rychlik I."/>
        </authorList>
    </citation>
    <scope>NUCLEOTIDE SEQUENCE</scope>
    <source>
        <strain evidence="4">An67</strain>
    </source>
</reference>
<feature type="chain" id="PRO_5014252734" description="Peptidase C45 hydrolase domain-containing protein" evidence="1">
    <location>
        <begin position="24"/>
        <end position="413"/>
    </location>
</feature>
<reference evidence="3 5" key="1">
    <citation type="submission" date="2015-09" db="EMBL/GenBank/DDBJ databases">
        <authorList>
            <consortium name="Pathogen Informatics"/>
        </authorList>
    </citation>
    <scope>NUCLEOTIDE SEQUENCE [LARGE SCALE GENOMIC DNA]</scope>
    <source>
        <strain evidence="3 5">2789STDY5834942</strain>
    </source>
</reference>